<accession>A0A089HR06</accession>
<protein>
    <recommendedName>
        <fullName evidence="3">Thymidylate kinase-like domain-containing protein</fullName>
    </recommendedName>
</protein>
<dbReference type="RefSeq" id="WP_042206629.1">
    <property type="nucleotide sequence ID" value="NZ_CP009288.1"/>
</dbReference>
<evidence type="ECO:0000313" key="2">
    <source>
        <dbReference type="Proteomes" id="UP000029409"/>
    </source>
</evidence>
<dbReference type="OrthoDB" id="8211253at2"/>
<evidence type="ECO:0000313" key="1">
    <source>
        <dbReference type="EMBL" id="AIQ12803.1"/>
    </source>
</evidence>
<gene>
    <name evidence="1" type="ORF">PDUR_13460</name>
</gene>
<name>A0A089HR06_PAEDU</name>
<dbReference type="KEGG" id="pdu:PDUR_13460"/>
<organism evidence="1 2">
    <name type="scientific">Paenibacillus durus</name>
    <name type="common">Paenibacillus azotofixans</name>
    <dbReference type="NCBI Taxonomy" id="44251"/>
    <lineage>
        <taxon>Bacteria</taxon>
        <taxon>Bacillati</taxon>
        <taxon>Bacillota</taxon>
        <taxon>Bacilli</taxon>
        <taxon>Bacillales</taxon>
        <taxon>Paenibacillaceae</taxon>
        <taxon>Paenibacillus</taxon>
    </lineage>
</organism>
<dbReference type="SUPFAM" id="SSF52540">
    <property type="entry name" value="P-loop containing nucleoside triphosphate hydrolases"/>
    <property type="match status" value="1"/>
</dbReference>
<dbReference type="Proteomes" id="UP000029409">
    <property type="component" value="Chromosome"/>
</dbReference>
<dbReference type="AlphaFoldDB" id="A0A089HR06"/>
<proteinExistence type="predicted"/>
<dbReference type="eggNOG" id="COG0125">
    <property type="taxonomic scope" value="Bacteria"/>
</dbReference>
<dbReference type="STRING" id="44251.PDUR_13460"/>
<dbReference type="InterPro" id="IPR027417">
    <property type="entry name" value="P-loop_NTPase"/>
</dbReference>
<dbReference type="EMBL" id="CP009288">
    <property type="protein sequence ID" value="AIQ12803.1"/>
    <property type="molecule type" value="Genomic_DNA"/>
</dbReference>
<evidence type="ECO:0008006" key="3">
    <source>
        <dbReference type="Google" id="ProtNLM"/>
    </source>
</evidence>
<reference evidence="1 2" key="1">
    <citation type="submission" date="2014-08" db="EMBL/GenBank/DDBJ databases">
        <title>Comparative genomics of the Paenibacillus odorifer group.</title>
        <authorList>
            <person name="den Bakker H.C."/>
            <person name="Tsai Y.-C."/>
            <person name="Martin N."/>
            <person name="Korlach J."/>
            <person name="Wiedmann M."/>
        </authorList>
    </citation>
    <scope>NUCLEOTIDE SEQUENCE [LARGE SCALE GENOMIC DNA]</scope>
    <source>
        <strain evidence="1 2">DSM 1735</strain>
    </source>
</reference>
<sequence>MSKQKRLIIIEGIPGSGKTTTASSVFERLITRRIKTRCFLEQEELHPLLLHGVNFNSFENEEDADLFIQLLSSRFFDFVQEQLNSPDEVIIIESVLFQDAINVSHLMGMNYVKLLDFSSRLLTILEPLNPILIYYYQMNVEKQWRFICDVRGNEWGPVSLHTDEEFKQAAEVWGKSQSFVRTVIDQWEVPKLIIENSEYLWSEYNHRINEFLDNLLIPSGKSISKI</sequence>
<dbReference type="Gene3D" id="3.40.50.300">
    <property type="entry name" value="P-loop containing nucleotide triphosphate hydrolases"/>
    <property type="match status" value="1"/>
</dbReference>
<keyword evidence="2" id="KW-1185">Reference proteome</keyword>